<reference evidence="3 4" key="1">
    <citation type="submission" date="2016-08" db="EMBL/GenBank/DDBJ databases">
        <title>Draft genome sequence of the type strain of Pseudomonas extremorientalis LMG 19695T isolated from drinking water reservoir.</title>
        <authorList>
            <person name="Tambong J.T."/>
        </authorList>
    </citation>
    <scope>NUCLEOTIDE SEQUENCE [LARGE SCALE GENOMIC DNA]</scope>
    <source>
        <strain evidence="3 4">LMG 19695</strain>
    </source>
</reference>
<dbReference type="Proteomes" id="UP000181686">
    <property type="component" value="Unassembled WGS sequence"/>
</dbReference>
<comment type="similarity">
    <text evidence="1">Belongs to the 'phage' integrase family.</text>
</comment>
<dbReference type="GO" id="GO:0015074">
    <property type="term" value="P:DNA integration"/>
    <property type="evidence" value="ECO:0007669"/>
    <property type="project" value="UniProtKB-KW"/>
</dbReference>
<accession>A0A1S2TRS8</accession>
<sequence length="70" mass="7967">MRPAKKHLLAHHSELKKRISENTPNAALKRMGYENLLSGHGIRGTISIELKEIGYPKIWVDTQLFPCLSE</sequence>
<evidence type="ECO:0000313" key="4">
    <source>
        <dbReference type="Proteomes" id="UP000181686"/>
    </source>
</evidence>
<dbReference type="EMBL" id="MDGK01000011">
    <property type="protein sequence ID" value="OIN12670.1"/>
    <property type="molecule type" value="Genomic_DNA"/>
</dbReference>
<proteinExistence type="inferred from homology"/>
<name>A0A1S2TRS8_9PSED</name>
<gene>
    <name evidence="3" type="ORF">BFN10_03000</name>
</gene>
<evidence type="ECO:0000256" key="1">
    <source>
        <dbReference type="ARBA" id="ARBA00008857"/>
    </source>
</evidence>
<protein>
    <recommendedName>
        <fullName evidence="5">Integrase</fullName>
    </recommendedName>
</protein>
<organism evidence="3 4">
    <name type="scientific">Pseudomonas extremorientalis</name>
    <dbReference type="NCBI Taxonomy" id="169669"/>
    <lineage>
        <taxon>Bacteria</taxon>
        <taxon>Pseudomonadati</taxon>
        <taxon>Pseudomonadota</taxon>
        <taxon>Gammaproteobacteria</taxon>
        <taxon>Pseudomonadales</taxon>
        <taxon>Pseudomonadaceae</taxon>
        <taxon>Pseudomonas</taxon>
    </lineage>
</organism>
<dbReference type="PANTHER" id="PTHR30629:SF2">
    <property type="entry name" value="PROPHAGE INTEGRASE INTS-RELATED"/>
    <property type="match status" value="1"/>
</dbReference>
<comment type="caution">
    <text evidence="3">The sequence shown here is derived from an EMBL/GenBank/DDBJ whole genome shotgun (WGS) entry which is preliminary data.</text>
</comment>
<dbReference type="PANTHER" id="PTHR30629">
    <property type="entry name" value="PROPHAGE INTEGRASE"/>
    <property type="match status" value="1"/>
</dbReference>
<keyword evidence="2" id="KW-0229">DNA integration</keyword>
<evidence type="ECO:0000256" key="2">
    <source>
        <dbReference type="ARBA" id="ARBA00022908"/>
    </source>
</evidence>
<evidence type="ECO:0008006" key="5">
    <source>
        <dbReference type="Google" id="ProtNLM"/>
    </source>
</evidence>
<dbReference type="InterPro" id="IPR050808">
    <property type="entry name" value="Phage_Integrase"/>
</dbReference>
<dbReference type="AlphaFoldDB" id="A0A1S2TRS8"/>
<evidence type="ECO:0000313" key="3">
    <source>
        <dbReference type="EMBL" id="OIN12670.1"/>
    </source>
</evidence>